<keyword evidence="10" id="KW-1185">Reference proteome</keyword>
<comment type="similarity">
    <text evidence="7">Belongs to the RnpA family.</text>
</comment>
<dbReference type="Pfam" id="PF00825">
    <property type="entry name" value="Ribonuclease_P"/>
    <property type="match status" value="1"/>
</dbReference>
<dbReference type="InterPro" id="IPR014721">
    <property type="entry name" value="Ribsml_uS5_D2-typ_fold_subgr"/>
</dbReference>
<dbReference type="RefSeq" id="WP_373654037.1">
    <property type="nucleotide sequence ID" value="NZ_JBGUAW010000001.1"/>
</dbReference>
<dbReference type="NCBIfam" id="TIGR00188">
    <property type="entry name" value="rnpA"/>
    <property type="match status" value="1"/>
</dbReference>
<keyword evidence="5 7" id="KW-0378">Hydrolase</keyword>
<evidence type="ECO:0000256" key="8">
    <source>
        <dbReference type="NCBIfam" id="TIGR00188"/>
    </source>
</evidence>
<protein>
    <recommendedName>
        <fullName evidence="7 8">Ribonuclease P protein component</fullName>
        <shortName evidence="7">RNase P protein</shortName>
        <shortName evidence="7">RNaseP protein</shortName>
        <ecNumber evidence="7 8">3.1.26.5</ecNumber>
    </recommendedName>
    <alternativeName>
        <fullName evidence="7">Protein C5</fullName>
    </alternativeName>
</protein>
<evidence type="ECO:0000256" key="4">
    <source>
        <dbReference type="ARBA" id="ARBA00022759"/>
    </source>
</evidence>
<dbReference type="InterPro" id="IPR000100">
    <property type="entry name" value="RNase_P"/>
</dbReference>
<comment type="function">
    <text evidence="1 7">RNaseP catalyzes the removal of the 5'-leader sequence from pre-tRNA to produce the mature 5'-terminus. It can also cleave other RNA substrates such as 4.5S RNA. The protein component plays an auxiliary but essential role in vivo by binding to the 5'-leader sequence and broadening the substrate specificity of the ribozyme.</text>
</comment>
<evidence type="ECO:0000256" key="1">
    <source>
        <dbReference type="ARBA" id="ARBA00002663"/>
    </source>
</evidence>
<dbReference type="EC" id="3.1.26.5" evidence="7 8"/>
<sequence>MHLPASRLNGSVRSAFPQTARLKTASQFREVFNAGRKTVGRYFVVFQRQRETGPPRLGLAVGKRVGNAVQRNRLKRLVRESFRHKQGPLSGRDLVVVARGTAAQASRDQLVQDLSRCWQRVANA</sequence>
<proteinExistence type="inferred from homology"/>
<reference evidence="9 10" key="1">
    <citation type="submission" date="2024-08" db="EMBL/GenBank/DDBJ databases">
        <title>Whole-genome sequencing of halo(alkali)philic microorganisms from hypersaline lakes.</title>
        <authorList>
            <person name="Sorokin D.Y."/>
            <person name="Merkel A.Y."/>
            <person name="Messina E."/>
            <person name="Yakimov M."/>
        </authorList>
    </citation>
    <scope>NUCLEOTIDE SEQUENCE [LARGE SCALE GENOMIC DNA]</scope>
    <source>
        <strain evidence="9 10">Cl-TMA</strain>
    </source>
</reference>
<evidence type="ECO:0000256" key="2">
    <source>
        <dbReference type="ARBA" id="ARBA00022694"/>
    </source>
</evidence>
<dbReference type="Proteomes" id="UP001575181">
    <property type="component" value="Unassembled WGS sequence"/>
</dbReference>
<keyword evidence="3 7" id="KW-0540">Nuclease</keyword>
<accession>A0ABV4TT14</accession>
<comment type="caution">
    <text evidence="9">The sequence shown here is derived from an EMBL/GenBank/DDBJ whole genome shotgun (WGS) entry which is preliminary data.</text>
</comment>
<comment type="subunit">
    <text evidence="7">Consists of a catalytic RNA component (M1 or rnpB) and a protein subunit.</text>
</comment>
<name>A0ABV4TT14_9GAMM</name>
<dbReference type="PROSITE" id="PS00648">
    <property type="entry name" value="RIBONUCLEASE_P"/>
    <property type="match status" value="1"/>
</dbReference>
<dbReference type="Gene3D" id="3.30.230.10">
    <property type="match status" value="1"/>
</dbReference>
<evidence type="ECO:0000256" key="7">
    <source>
        <dbReference type="HAMAP-Rule" id="MF_00227"/>
    </source>
</evidence>
<evidence type="ECO:0000256" key="5">
    <source>
        <dbReference type="ARBA" id="ARBA00022801"/>
    </source>
</evidence>
<comment type="catalytic activity">
    <reaction evidence="7">
        <text>Endonucleolytic cleavage of RNA, removing 5'-extranucleotides from tRNA precursor.</text>
        <dbReference type="EC" id="3.1.26.5"/>
    </reaction>
</comment>
<keyword evidence="6 7" id="KW-0694">RNA-binding</keyword>
<dbReference type="InterPro" id="IPR020568">
    <property type="entry name" value="Ribosomal_Su5_D2-typ_SF"/>
</dbReference>
<evidence type="ECO:0000256" key="6">
    <source>
        <dbReference type="ARBA" id="ARBA00022884"/>
    </source>
</evidence>
<gene>
    <name evidence="7 9" type="primary">rnpA</name>
    <name evidence="9" type="ORF">ACERLL_00200</name>
</gene>
<keyword evidence="2 7" id="KW-0819">tRNA processing</keyword>
<dbReference type="InterPro" id="IPR020539">
    <property type="entry name" value="RNase_P_CS"/>
</dbReference>
<evidence type="ECO:0000313" key="9">
    <source>
        <dbReference type="EMBL" id="MFA9459245.1"/>
    </source>
</evidence>
<organism evidence="9 10">
    <name type="scientific">Thiohalorhabdus methylotrophus</name>
    <dbReference type="NCBI Taxonomy" id="3242694"/>
    <lineage>
        <taxon>Bacteria</taxon>
        <taxon>Pseudomonadati</taxon>
        <taxon>Pseudomonadota</taxon>
        <taxon>Gammaproteobacteria</taxon>
        <taxon>Thiohalorhabdales</taxon>
        <taxon>Thiohalorhabdaceae</taxon>
        <taxon>Thiohalorhabdus</taxon>
    </lineage>
</organism>
<dbReference type="GO" id="GO:0004526">
    <property type="term" value="F:ribonuclease P activity"/>
    <property type="evidence" value="ECO:0007669"/>
    <property type="project" value="UniProtKB-EC"/>
</dbReference>
<keyword evidence="4 7" id="KW-0255">Endonuclease</keyword>
<dbReference type="PANTHER" id="PTHR33992:SF1">
    <property type="entry name" value="RIBONUCLEASE P PROTEIN COMPONENT"/>
    <property type="match status" value="1"/>
</dbReference>
<dbReference type="EMBL" id="JBGUAW010000001">
    <property type="protein sequence ID" value="MFA9459245.1"/>
    <property type="molecule type" value="Genomic_DNA"/>
</dbReference>
<dbReference type="SUPFAM" id="SSF54211">
    <property type="entry name" value="Ribosomal protein S5 domain 2-like"/>
    <property type="match status" value="1"/>
</dbReference>
<evidence type="ECO:0000256" key="3">
    <source>
        <dbReference type="ARBA" id="ARBA00022722"/>
    </source>
</evidence>
<dbReference type="PANTHER" id="PTHR33992">
    <property type="entry name" value="RIBONUCLEASE P PROTEIN COMPONENT"/>
    <property type="match status" value="1"/>
</dbReference>
<evidence type="ECO:0000313" key="10">
    <source>
        <dbReference type="Proteomes" id="UP001575181"/>
    </source>
</evidence>
<dbReference type="HAMAP" id="MF_00227">
    <property type="entry name" value="RNase_P"/>
    <property type="match status" value="1"/>
</dbReference>